<dbReference type="PANTHER" id="PTHR43245">
    <property type="entry name" value="BIFUNCTIONAL POLYMYXIN RESISTANCE PROTEIN ARNA"/>
    <property type="match status" value="1"/>
</dbReference>
<sequence length="342" mass="37942">MSKDRILILGGCGFIGRHLVKYLVDNDLASAVRVVDKVPPQIAWLNEDHKAAFESPIVEFLSANLINQSSCENVFEGIFDYAINCAGETRVDLPDAIYEEGVYKLGMNCARAAAKFGIKRYVEVSSGQLTANHKGPIKEDDKVIPLTSIAKYKYEVEKQMKTIPNLNFTIVRPAIVYGIGDRTGLTPTIAIGSLYRGLEEPVRILWKGNAVGETYNLVDSGQTTQDMIAEIVSSLFGVKHEFLGSVLSSLCRNDLDVIASEANDKHSVPWAEACSKSDVHNTPLSPFIHKDHLNGYRIRMDGSKFMNNSGFTLKHPMITVELLKQVVDDYIKMNLFPKSLLD</sequence>
<dbReference type="PANTHER" id="PTHR43245:SF11">
    <property type="entry name" value="LD23561P"/>
    <property type="match status" value="1"/>
</dbReference>
<dbReference type="InterPro" id="IPR050177">
    <property type="entry name" value="Lipid_A_modif_metabolic_enz"/>
</dbReference>
<proteinExistence type="predicted"/>
<gene>
    <name evidence="2" type="ORF">MEUPH1_LOCUS3510</name>
</gene>
<keyword evidence="3" id="KW-1185">Reference proteome</keyword>
<dbReference type="AlphaFoldDB" id="A0AAV0VV44"/>
<feature type="domain" description="NAD-dependent epimerase/dehydratase" evidence="1">
    <location>
        <begin position="6"/>
        <end position="200"/>
    </location>
</feature>
<evidence type="ECO:0000259" key="1">
    <source>
        <dbReference type="Pfam" id="PF01370"/>
    </source>
</evidence>
<protein>
    <recommendedName>
        <fullName evidence="1">NAD-dependent epimerase/dehydratase domain-containing protein</fullName>
    </recommendedName>
</protein>
<name>A0AAV0VV44_9HEMI</name>
<dbReference type="Pfam" id="PF01370">
    <property type="entry name" value="Epimerase"/>
    <property type="match status" value="1"/>
</dbReference>
<evidence type="ECO:0000313" key="3">
    <source>
        <dbReference type="Proteomes" id="UP001160148"/>
    </source>
</evidence>
<dbReference type="EMBL" id="CARXXK010000001">
    <property type="protein sequence ID" value="CAI6346618.1"/>
    <property type="molecule type" value="Genomic_DNA"/>
</dbReference>
<organism evidence="2 3">
    <name type="scientific">Macrosiphum euphorbiae</name>
    <name type="common">potato aphid</name>
    <dbReference type="NCBI Taxonomy" id="13131"/>
    <lineage>
        <taxon>Eukaryota</taxon>
        <taxon>Metazoa</taxon>
        <taxon>Ecdysozoa</taxon>
        <taxon>Arthropoda</taxon>
        <taxon>Hexapoda</taxon>
        <taxon>Insecta</taxon>
        <taxon>Pterygota</taxon>
        <taxon>Neoptera</taxon>
        <taxon>Paraneoptera</taxon>
        <taxon>Hemiptera</taxon>
        <taxon>Sternorrhyncha</taxon>
        <taxon>Aphidomorpha</taxon>
        <taxon>Aphidoidea</taxon>
        <taxon>Aphididae</taxon>
        <taxon>Macrosiphini</taxon>
        <taxon>Macrosiphum</taxon>
    </lineage>
</organism>
<dbReference type="InterPro" id="IPR001509">
    <property type="entry name" value="Epimerase_deHydtase"/>
</dbReference>
<evidence type="ECO:0000313" key="2">
    <source>
        <dbReference type="EMBL" id="CAI6346618.1"/>
    </source>
</evidence>
<comment type="caution">
    <text evidence="2">The sequence shown here is derived from an EMBL/GenBank/DDBJ whole genome shotgun (WGS) entry which is preliminary data.</text>
</comment>
<dbReference type="SUPFAM" id="SSF51735">
    <property type="entry name" value="NAD(P)-binding Rossmann-fold domains"/>
    <property type="match status" value="1"/>
</dbReference>
<accession>A0AAV0VV44</accession>
<dbReference type="Gene3D" id="3.40.50.720">
    <property type="entry name" value="NAD(P)-binding Rossmann-like Domain"/>
    <property type="match status" value="1"/>
</dbReference>
<dbReference type="Proteomes" id="UP001160148">
    <property type="component" value="Unassembled WGS sequence"/>
</dbReference>
<reference evidence="2 3" key="1">
    <citation type="submission" date="2023-01" db="EMBL/GenBank/DDBJ databases">
        <authorList>
            <person name="Whitehead M."/>
        </authorList>
    </citation>
    <scope>NUCLEOTIDE SEQUENCE [LARGE SCALE GENOMIC DNA]</scope>
</reference>
<dbReference type="InterPro" id="IPR036291">
    <property type="entry name" value="NAD(P)-bd_dom_sf"/>
</dbReference>